<comment type="caution">
    <text evidence="1">The sequence shown here is derived from an EMBL/GenBank/DDBJ whole genome shotgun (WGS) entry which is preliminary data.</text>
</comment>
<proteinExistence type="predicted"/>
<dbReference type="EMBL" id="CAJNOR010002234">
    <property type="protein sequence ID" value="CAF1266253.1"/>
    <property type="molecule type" value="Genomic_DNA"/>
</dbReference>
<reference evidence="1" key="1">
    <citation type="submission" date="2021-02" db="EMBL/GenBank/DDBJ databases">
        <authorList>
            <person name="Nowell W R."/>
        </authorList>
    </citation>
    <scope>NUCLEOTIDE SEQUENCE</scope>
</reference>
<evidence type="ECO:0000313" key="1">
    <source>
        <dbReference type="EMBL" id="CAF1266253.1"/>
    </source>
</evidence>
<protein>
    <submittedName>
        <fullName evidence="1">Uncharacterized protein</fullName>
    </submittedName>
</protein>
<dbReference type="AlphaFoldDB" id="A0A815B6G0"/>
<evidence type="ECO:0000313" key="2">
    <source>
        <dbReference type="Proteomes" id="UP000663828"/>
    </source>
</evidence>
<organism evidence="1 2">
    <name type="scientific">Adineta ricciae</name>
    <name type="common">Rotifer</name>
    <dbReference type="NCBI Taxonomy" id="249248"/>
    <lineage>
        <taxon>Eukaryota</taxon>
        <taxon>Metazoa</taxon>
        <taxon>Spiralia</taxon>
        <taxon>Gnathifera</taxon>
        <taxon>Rotifera</taxon>
        <taxon>Eurotatoria</taxon>
        <taxon>Bdelloidea</taxon>
        <taxon>Adinetida</taxon>
        <taxon>Adinetidae</taxon>
        <taxon>Adineta</taxon>
    </lineage>
</organism>
<keyword evidence="2" id="KW-1185">Reference proteome</keyword>
<dbReference type="Proteomes" id="UP000663828">
    <property type="component" value="Unassembled WGS sequence"/>
</dbReference>
<name>A0A815B6G0_ADIRI</name>
<accession>A0A815B6G0</accession>
<gene>
    <name evidence="1" type="ORF">XAT740_LOCUS27046</name>
</gene>
<sequence>MLCSKKPMKMALDLVTEVNMSSVFVTPNIQGIADLINVIQSTSNPTATNLSLVQPRKSRPSFIEYVPTCLPLDSIPVKRKIDNGNLDNIAGFKKLPRGKSMQLFKSARLSKFRCPNSYCRFSTKPSAHQSSVLF</sequence>